<dbReference type="RefSeq" id="WP_264945295.1">
    <property type="nucleotide sequence ID" value="NZ_JAPDRA010000007.1"/>
</dbReference>
<evidence type="ECO:0000259" key="3">
    <source>
        <dbReference type="Pfam" id="PF02525"/>
    </source>
</evidence>
<evidence type="ECO:0000256" key="2">
    <source>
        <dbReference type="ARBA" id="ARBA00023002"/>
    </source>
</evidence>
<organism evidence="4 5">
    <name type="scientific">Sphingomonas canadensis</name>
    <dbReference type="NCBI Taxonomy" id="1219257"/>
    <lineage>
        <taxon>Bacteria</taxon>
        <taxon>Pseudomonadati</taxon>
        <taxon>Pseudomonadota</taxon>
        <taxon>Alphaproteobacteria</taxon>
        <taxon>Sphingomonadales</taxon>
        <taxon>Sphingomonadaceae</taxon>
        <taxon>Sphingomonas</taxon>
    </lineage>
</organism>
<comment type="similarity">
    <text evidence="1">Belongs to the NAD(P)H dehydrogenase (quinone) family.</text>
</comment>
<accession>A0ABW3HAH8</accession>
<dbReference type="Gene3D" id="3.40.50.360">
    <property type="match status" value="1"/>
</dbReference>
<comment type="caution">
    <text evidence="4">The sequence shown here is derived from an EMBL/GenBank/DDBJ whole genome shotgun (WGS) entry which is preliminary data.</text>
</comment>
<dbReference type="InterPro" id="IPR051545">
    <property type="entry name" value="NAD(P)H_dehydrogenase_qn"/>
</dbReference>
<dbReference type="InterPro" id="IPR003680">
    <property type="entry name" value="Flavodoxin_fold"/>
</dbReference>
<reference evidence="5" key="1">
    <citation type="journal article" date="2019" name="Int. J. Syst. Evol. Microbiol.">
        <title>The Global Catalogue of Microorganisms (GCM) 10K type strain sequencing project: providing services to taxonomists for standard genome sequencing and annotation.</title>
        <authorList>
            <consortium name="The Broad Institute Genomics Platform"/>
            <consortium name="The Broad Institute Genome Sequencing Center for Infectious Disease"/>
            <person name="Wu L."/>
            <person name="Ma J."/>
        </authorList>
    </citation>
    <scope>NUCLEOTIDE SEQUENCE [LARGE SCALE GENOMIC DNA]</scope>
    <source>
        <strain evidence="5">CCUG 62982</strain>
    </source>
</reference>
<keyword evidence="5" id="KW-1185">Reference proteome</keyword>
<dbReference type="GO" id="GO:0016491">
    <property type="term" value="F:oxidoreductase activity"/>
    <property type="evidence" value="ECO:0007669"/>
    <property type="project" value="UniProtKB-KW"/>
</dbReference>
<name>A0ABW3HAH8_9SPHN</name>
<evidence type="ECO:0000313" key="4">
    <source>
        <dbReference type="EMBL" id="MFD0947445.1"/>
    </source>
</evidence>
<evidence type="ECO:0000256" key="1">
    <source>
        <dbReference type="ARBA" id="ARBA00006252"/>
    </source>
</evidence>
<sequence>MSERPAAADPSHLVIACHPEPHSFTMAVANTYCEAVEACGHRAEFRDLYRMQFDPVLKASERPGAPGFSVAPDVAAELALLADAAVIVLVYPIWFGTPPAMLKGYVERVLGSGMTYRAIRGGEGTPLVAGKQLLSITSSGTTSQWLEEKGAWLSLRNVFDHYLRDAFALASDEHLHFSAIVEGLAERFVNENLEDVRQQARKTCSRVRRRYPTHRLE</sequence>
<dbReference type="Proteomes" id="UP001596977">
    <property type="component" value="Unassembled WGS sequence"/>
</dbReference>
<keyword evidence="2 4" id="KW-0560">Oxidoreductase</keyword>
<gene>
    <name evidence="4" type="ORF">ACFQ1E_13930</name>
</gene>
<protein>
    <submittedName>
        <fullName evidence="4">NAD(P)H-dependent oxidoreductase</fullName>
        <ecNumber evidence="4">1.-.-.-</ecNumber>
        <ecNumber evidence="4">1.6.99.-</ecNumber>
    </submittedName>
</protein>
<dbReference type="Pfam" id="PF02525">
    <property type="entry name" value="Flavodoxin_2"/>
    <property type="match status" value="1"/>
</dbReference>
<feature type="domain" description="Flavodoxin-like fold" evidence="3">
    <location>
        <begin position="12"/>
        <end position="202"/>
    </location>
</feature>
<evidence type="ECO:0000313" key="5">
    <source>
        <dbReference type="Proteomes" id="UP001596977"/>
    </source>
</evidence>
<dbReference type="InterPro" id="IPR029039">
    <property type="entry name" value="Flavoprotein-like_sf"/>
</dbReference>
<dbReference type="SUPFAM" id="SSF52218">
    <property type="entry name" value="Flavoproteins"/>
    <property type="match status" value="1"/>
</dbReference>
<dbReference type="EMBL" id="JBHTJG010000007">
    <property type="protein sequence ID" value="MFD0947445.1"/>
    <property type="molecule type" value="Genomic_DNA"/>
</dbReference>
<dbReference type="EC" id="1.6.99.-" evidence="4"/>
<dbReference type="EC" id="1.-.-.-" evidence="4"/>
<proteinExistence type="inferred from homology"/>
<dbReference type="PANTHER" id="PTHR10204:SF34">
    <property type="entry name" value="NAD(P)H DEHYDROGENASE [QUINONE] 1 ISOFORM 1"/>
    <property type="match status" value="1"/>
</dbReference>
<dbReference type="PANTHER" id="PTHR10204">
    <property type="entry name" value="NAD P H OXIDOREDUCTASE-RELATED"/>
    <property type="match status" value="1"/>
</dbReference>